<dbReference type="InterPro" id="IPR036388">
    <property type="entry name" value="WH-like_DNA-bd_sf"/>
</dbReference>
<dbReference type="InterPro" id="IPR058163">
    <property type="entry name" value="LysR-type_TF_proteobact-type"/>
</dbReference>
<name>A0ABT5WFL3_9GAMM</name>
<evidence type="ECO:0000256" key="2">
    <source>
        <dbReference type="ARBA" id="ARBA00023015"/>
    </source>
</evidence>
<dbReference type="Gene3D" id="1.10.10.10">
    <property type="entry name" value="Winged helix-like DNA-binding domain superfamily/Winged helix DNA-binding domain"/>
    <property type="match status" value="1"/>
</dbReference>
<dbReference type="Pfam" id="PF03466">
    <property type="entry name" value="LysR_substrate"/>
    <property type="match status" value="1"/>
</dbReference>
<keyword evidence="7" id="KW-1185">Reference proteome</keyword>
<dbReference type="CDD" id="cd08422">
    <property type="entry name" value="PBP2_CrgA_like"/>
    <property type="match status" value="1"/>
</dbReference>
<evidence type="ECO:0000313" key="6">
    <source>
        <dbReference type="EMBL" id="MDE8603612.1"/>
    </source>
</evidence>
<feature type="domain" description="HTH lysR-type" evidence="5">
    <location>
        <begin position="1"/>
        <end position="59"/>
    </location>
</feature>
<evidence type="ECO:0000256" key="3">
    <source>
        <dbReference type="ARBA" id="ARBA00023125"/>
    </source>
</evidence>
<dbReference type="SUPFAM" id="SSF46785">
    <property type="entry name" value="Winged helix' DNA-binding domain"/>
    <property type="match status" value="1"/>
</dbReference>
<dbReference type="PROSITE" id="PS50931">
    <property type="entry name" value="HTH_LYSR"/>
    <property type="match status" value="1"/>
</dbReference>
<keyword evidence="3" id="KW-0238">DNA-binding</keyword>
<evidence type="ECO:0000256" key="4">
    <source>
        <dbReference type="ARBA" id="ARBA00023163"/>
    </source>
</evidence>
<dbReference type="InterPro" id="IPR036390">
    <property type="entry name" value="WH_DNA-bd_sf"/>
</dbReference>
<organism evidence="6 7">
    <name type="scientific">Marinomonas maritima</name>
    <dbReference type="NCBI Taxonomy" id="2940935"/>
    <lineage>
        <taxon>Bacteria</taxon>
        <taxon>Pseudomonadati</taxon>
        <taxon>Pseudomonadota</taxon>
        <taxon>Gammaproteobacteria</taxon>
        <taxon>Oceanospirillales</taxon>
        <taxon>Oceanospirillaceae</taxon>
        <taxon>Marinomonas</taxon>
    </lineage>
</organism>
<dbReference type="Proteomes" id="UP001139522">
    <property type="component" value="Unassembled WGS sequence"/>
</dbReference>
<reference evidence="6" key="1">
    <citation type="submission" date="2023-01" db="EMBL/GenBank/DDBJ databases">
        <title>Psychroserpens sp. MSW6 and Marinomonas sp. RSW2, isolated from seawater.</title>
        <authorList>
            <person name="Kristyanto S."/>
            <person name="Jung J."/>
            <person name="Kim J.M."/>
            <person name="Jeon C.O."/>
        </authorList>
    </citation>
    <scope>NUCLEOTIDE SEQUENCE</scope>
    <source>
        <strain evidence="6">RSW2</strain>
    </source>
</reference>
<evidence type="ECO:0000256" key="1">
    <source>
        <dbReference type="ARBA" id="ARBA00009437"/>
    </source>
</evidence>
<gene>
    <name evidence="6" type="ORF">M3I01_011985</name>
</gene>
<evidence type="ECO:0000259" key="5">
    <source>
        <dbReference type="PROSITE" id="PS50931"/>
    </source>
</evidence>
<sequence>MDKLGDIDLFVRVIKNQGLAAAGREVGLSPARVTARINGLEERYGVRLLNRTTRQISLTNEGSQFYTSCERILAEVEQAETSLQTGQTSFSGTLRITAPSDLGQQHIAPVLSKFVDKHPNITPYLYLSDSVTDIVSDGFDLGIRFGTLEDSTLIARKLTSNRRVLCASPEYLKRKGTPNTPEALAQHDCLTMVRMTEPLTTWHFQSTDDKRSISIKAARSSNDGALIRRWAIEGAGIALKSYWDIAEDLKAKRLVTIMDNYKHDFSRTGTSIGADLHAIYPNKKFISQRTIAFINALKEHFISETIPT</sequence>
<dbReference type="Gene3D" id="3.40.190.290">
    <property type="match status" value="1"/>
</dbReference>
<accession>A0ABT5WFL3</accession>
<comment type="similarity">
    <text evidence="1">Belongs to the LysR transcriptional regulatory family.</text>
</comment>
<dbReference type="PANTHER" id="PTHR30537">
    <property type="entry name" value="HTH-TYPE TRANSCRIPTIONAL REGULATOR"/>
    <property type="match status" value="1"/>
</dbReference>
<dbReference type="RefSeq" id="WP_255896084.1">
    <property type="nucleotide sequence ID" value="NZ_JAMZEG020000002.1"/>
</dbReference>
<keyword evidence="2" id="KW-0805">Transcription regulation</keyword>
<dbReference type="InterPro" id="IPR005119">
    <property type="entry name" value="LysR_subst-bd"/>
</dbReference>
<dbReference type="InterPro" id="IPR000847">
    <property type="entry name" value="LysR_HTH_N"/>
</dbReference>
<dbReference type="EMBL" id="JAMZEG020000002">
    <property type="protein sequence ID" value="MDE8603612.1"/>
    <property type="molecule type" value="Genomic_DNA"/>
</dbReference>
<dbReference type="SUPFAM" id="SSF53850">
    <property type="entry name" value="Periplasmic binding protein-like II"/>
    <property type="match status" value="1"/>
</dbReference>
<proteinExistence type="inferred from homology"/>
<dbReference type="Pfam" id="PF00126">
    <property type="entry name" value="HTH_1"/>
    <property type="match status" value="1"/>
</dbReference>
<evidence type="ECO:0000313" key="7">
    <source>
        <dbReference type="Proteomes" id="UP001139522"/>
    </source>
</evidence>
<protein>
    <submittedName>
        <fullName evidence="6">LysR family transcriptional regulator</fullName>
    </submittedName>
</protein>
<dbReference type="PANTHER" id="PTHR30537:SF5">
    <property type="entry name" value="HTH-TYPE TRANSCRIPTIONAL ACTIVATOR TTDR-RELATED"/>
    <property type="match status" value="1"/>
</dbReference>
<keyword evidence="4" id="KW-0804">Transcription</keyword>
<comment type="caution">
    <text evidence="6">The sequence shown here is derived from an EMBL/GenBank/DDBJ whole genome shotgun (WGS) entry which is preliminary data.</text>
</comment>